<evidence type="ECO:0000313" key="3">
    <source>
        <dbReference type="Proteomes" id="UP000478505"/>
    </source>
</evidence>
<protein>
    <recommendedName>
        <fullName evidence="4">tRNA_anti-like</fullName>
    </recommendedName>
</protein>
<keyword evidence="1" id="KW-1133">Transmembrane helix</keyword>
<keyword evidence="1" id="KW-0472">Membrane</keyword>
<gene>
    <name evidence="2" type="ORF">G3567_08410</name>
</gene>
<organism evidence="2 3">
    <name type="scientific">Psychroflexus aurantiacus</name>
    <dbReference type="NCBI Taxonomy" id="2709310"/>
    <lineage>
        <taxon>Bacteria</taxon>
        <taxon>Pseudomonadati</taxon>
        <taxon>Bacteroidota</taxon>
        <taxon>Flavobacteriia</taxon>
        <taxon>Flavobacteriales</taxon>
        <taxon>Flavobacteriaceae</taxon>
        <taxon>Psychroflexus</taxon>
    </lineage>
</organism>
<dbReference type="EMBL" id="JAAIKD010000004">
    <property type="protein sequence ID" value="NEV94165.1"/>
    <property type="molecule type" value="Genomic_DNA"/>
</dbReference>
<dbReference type="AlphaFoldDB" id="A0A6B3R584"/>
<evidence type="ECO:0000256" key="1">
    <source>
        <dbReference type="SAM" id="Phobius"/>
    </source>
</evidence>
<sequence>MSDVINYIENNYQWIFSGAGIAFISFLFMFFFNKKKSVTNNHMSGDSSSDDYFSNIDAHEEMVKISDCPPYQKEQFRENYKGLRVKWEVNYFSAYKKGDNKLRVSSKYKNNYPWINFTVDLNENPIFKVANKGTKFIVIGKIIKTNGGEFYLDTEKVIEVDITPSK</sequence>
<keyword evidence="1" id="KW-0812">Transmembrane</keyword>
<evidence type="ECO:0008006" key="4">
    <source>
        <dbReference type="Google" id="ProtNLM"/>
    </source>
</evidence>
<name>A0A6B3R584_9FLAO</name>
<dbReference type="RefSeq" id="WP_164004888.1">
    <property type="nucleotide sequence ID" value="NZ_JAAIKD010000004.1"/>
</dbReference>
<evidence type="ECO:0000313" key="2">
    <source>
        <dbReference type="EMBL" id="NEV94165.1"/>
    </source>
</evidence>
<reference evidence="2 3" key="1">
    <citation type="submission" date="2020-02" db="EMBL/GenBank/DDBJ databases">
        <title>Flavobacteriaceae Psychroflexus bacterium YR1-1, complete genome.</title>
        <authorList>
            <person name="Li Y."/>
            <person name="Wu S."/>
        </authorList>
    </citation>
    <scope>NUCLEOTIDE SEQUENCE [LARGE SCALE GENOMIC DNA]</scope>
    <source>
        <strain evidence="2 3">YR1-1</strain>
    </source>
</reference>
<dbReference type="Proteomes" id="UP000478505">
    <property type="component" value="Unassembled WGS sequence"/>
</dbReference>
<feature type="transmembrane region" description="Helical" evidence="1">
    <location>
        <begin position="12"/>
        <end position="32"/>
    </location>
</feature>
<comment type="caution">
    <text evidence="2">The sequence shown here is derived from an EMBL/GenBank/DDBJ whole genome shotgun (WGS) entry which is preliminary data.</text>
</comment>
<keyword evidence="3" id="KW-1185">Reference proteome</keyword>
<accession>A0A6B3R584</accession>
<proteinExistence type="predicted"/>